<gene>
    <name evidence="1" type="ORF">LQ327_22590</name>
</gene>
<evidence type="ECO:0000313" key="1">
    <source>
        <dbReference type="EMBL" id="MCD2196165.1"/>
    </source>
</evidence>
<dbReference type="Proteomes" id="UP001199469">
    <property type="component" value="Unassembled WGS sequence"/>
</dbReference>
<evidence type="ECO:0000313" key="2">
    <source>
        <dbReference type="Proteomes" id="UP001199469"/>
    </source>
</evidence>
<dbReference type="EMBL" id="JAJNDB010000005">
    <property type="protein sequence ID" value="MCD2196165.1"/>
    <property type="molecule type" value="Genomic_DNA"/>
</dbReference>
<dbReference type="RefSeq" id="WP_230738019.1">
    <property type="nucleotide sequence ID" value="NZ_JAJNDB010000005.1"/>
</dbReference>
<accession>A0ABS8PD09</accession>
<protein>
    <recommendedName>
        <fullName evidence="3">3-methyladenine DNA glycosylase AlkD</fullName>
    </recommendedName>
</protein>
<proteinExistence type="predicted"/>
<keyword evidence="2" id="KW-1185">Reference proteome</keyword>
<evidence type="ECO:0008006" key="3">
    <source>
        <dbReference type="Google" id="ProtNLM"/>
    </source>
</evidence>
<sequence>MTSSATESIEEFAAAALRGGVSTTICDALVALRPPGDLLAPRMEMLIPESTLPGRCAIITVAIELADDRRYRPVVERLLEEPSDVAEKYPITIFDSGATLRSEALGWWFETLASRPRWRYEADRLIHTLTGPVLDQCRDAAIAHLTVPGRRPRILGVWAAADVLCALGRIPAVEATWLQWIRDEQFTNRLDHRGPHTPENGTKSDLDGALRQCLEAGVLTHQDELVRAASATA</sequence>
<comment type="caution">
    <text evidence="1">The sequence shown here is derived from an EMBL/GenBank/DDBJ whole genome shotgun (WGS) entry which is preliminary data.</text>
</comment>
<organism evidence="1 2">
    <name type="scientific">Actinomycetospora endophytica</name>
    <dbReference type="NCBI Taxonomy" id="2291215"/>
    <lineage>
        <taxon>Bacteria</taxon>
        <taxon>Bacillati</taxon>
        <taxon>Actinomycetota</taxon>
        <taxon>Actinomycetes</taxon>
        <taxon>Pseudonocardiales</taxon>
        <taxon>Pseudonocardiaceae</taxon>
        <taxon>Actinomycetospora</taxon>
    </lineage>
</organism>
<name>A0ABS8PD09_9PSEU</name>
<reference evidence="1 2" key="1">
    <citation type="submission" date="2021-11" db="EMBL/GenBank/DDBJ databases">
        <title>Draft genome sequence of Actinomycetospora sp. SF1 isolated from the rhizosphere soil.</title>
        <authorList>
            <person name="Duangmal K."/>
            <person name="Chantavorakit T."/>
        </authorList>
    </citation>
    <scope>NUCLEOTIDE SEQUENCE [LARGE SCALE GENOMIC DNA]</scope>
    <source>
        <strain evidence="1 2">TBRC 5722</strain>
    </source>
</reference>